<dbReference type="Proteomes" id="UP000010471">
    <property type="component" value="Chromosome"/>
</dbReference>
<evidence type="ECO:0000313" key="3">
    <source>
        <dbReference type="Proteomes" id="UP000010471"/>
    </source>
</evidence>
<dbReference type="EMBL" id="CP003630">
    <property type="protein sequence ID" value="AFZ17957.1"/>
    <property type="molecule type" value="Genomic_DNA"/>
</dbReference>
<dbReference type="InterPro" id="IPR003812">
    <property type="entry name" value="Fido"/>
</dbReference>
<evidence type="ECO:0000313" key="2">
    <source>
        <dbReference type="EMBL" id="AFZ17957.1"/>
    </source>
</evidence>
<dbReference type="AlphaFoldDB" id="K9WEJ8"/>
<dbReference type="Pfam" id="PF02661">
    <property type="entry name" value="Fic"/>
    <property type="match status" value="1"/>
</dbReference>
<dbReference type="OrthoDB" id="9802752at2"/>
<reference evidence="2 3" key="1">
    <citation type="submission" date="2012-06" db="EMBL/GenBank/DDBJ databases">
        <title>Finished chromosome of genome of Microcoleus sp. PCC 7113.</title>
        <authorList>
            <consortium name="US DOE Joint Genome Institute"/>
            <person name="Gugger M."/>
            <person name="Coursin T."/>
            <person name="Rippka R."/>
            <person name="Tandeau De Marsac N."/>
            <person name="Huntemann M."/>
            <person name="Wei C.-L."/>
            <person name="Han J."/>
            <person name="Detter J.C."/>
            <person name="Han C."/>
            <person name="Tapia R."/>
            <person name="Chen A."/>
            <person name="Kyrpides N."/>
            <person name="Mavromatis K."/>
            <person name="Markowitz V."/>
            <person name="Szeto E."/>
            <person name="Ivanova N."/>
            <person name="Pagani I."/>
            <person name="Pati A."/>
            <person name="Goodwin L."/>
            <person name="Nordberg H.P."/>
            <person name="Cantor M.N."/>
            <person name="Hua S.X."/>
            <person name="Woyke T."/>
            <person name="Kerfeld C.A."/>
        </authorList>
    </citation>
    <scope>NUCLEOTIDE SEQUENCE [LARGE SCALE GENOMIC DNA]</scope>
    <source>
        <strain evidence="2 3">PCC 7113</strain>
    </source>
</reference>
<dbReference type="PANTHER" id="PTHR39426:SF1">
    <property type="entry name" value="HOMOLOGY TO DEATH-ON-CURING PROTEIN OF PHAGE P1"/>
    <property type="match status" value="1"/>
</dbReference>
<accession>K9WEJ8</accession>
<dbReference type="PROSITE" id="PS51459">
    <property type="entry name" value="FIDO"/>
    <property type="match status" value="1"/>
</dbReference>
<proteinExistence type="predicted"/>
<dbReference type="SUPFAM" id="SSF140931">
    <property type="entry name" value="Fic-like"/>
    <property type="match status" value="1"/>
</dbReference>
<dbReference type="eggNOG" id="COG3654">
    <property type="taxonomic scope" value="Bacteria"/>
</dbReference>
<dbReference type="Gene3D" id="1.20.120.1870">
    <property type="entry name" value="Fic/DOC protein, Fido domain"/>
    <property type="match status" value="1"/>
</dbReference>
<dbReference type="PIRSF" id="PIRSF018297">
    <property type="entry name" value="Doc"/>
    <property type="match status" value="1"/>
</dbReference>
<dbReference type="HOGENOM" id="CLU_115697_4_0_3"/>
<gene>
    <name evidence="2" type="ORF">Mic7113_2142</name>
</gene>
<dbReference type="STRING" id="1173027.Mic7113_2142"/>
<sequence>MKEPCWVPESAVIAIQEKLIAEQGGVSGIRDAELLSMSLTRPKHLFAYSDSVTLFDLAAVYVYGLAKNYAFIDGNKRIALVVMDVFLRLNGYELVASEEEAVIKINNLVEGIEEQDSIAAWVAANFQELGLE</sequence>
<organism evidence="2 3">
    <name type="scientific">Allocoleopsis franciscana PCC 7113</name>
    <dbReference type="NCBI Taxonomy" id="1173027"/>
    <lineage>
        <taxon>Bacteria</taxon>
        <taxon>Bacillati</taxon>
        <taxon>Cyanobacteriota</taxon>
        <taxon>Cyanophyceae</taxon>
        <taxon>Coleofasciculales</taxon>
        <taxon>Coleofasciculaceae</taxon>
        <taxon>Allocoleopsis</taxon>
        <taxon>Allocoleopsis franciscana</taxon>
    </lineage>
</organism>
<keyword evidence="3" id="KW-1185">Reference proteome</keyword>
<feature type="domain" description="Fido" evidence="1">
    <location>
        <begin position="7"/>
        <end position="132"/>
    </location>
</feature>
<dbReference type="InterPro" id="IPR006440">
    <property type="entry name" value="Doc"/>
</dbReference>
<dbReference type="PANTHER" id="PTHR39426">
    <property type="entry name" value="HOMOLOGY TO DEATH-ON-CURING PROTEIN OF PHAGE P1"/>
    <property type="match status" value="1"/>
</dbReference>
<dbReference type="RefSeq" id="WP_015182109.1">
    <property type="nucleotide sequence ID" value="NC_019738.1"/>
</dbReference>
<dbReference type="InterPro" id="IPR036597">
    <property type="entry name" value="Fido-like_dom_sf"/>
</dbReference>
<dbReference type="GO" id="GO:0016301">
    <property type="term" value="F:kinase activity"/>
    <property type="evidence" value="ECO:0007669"/>
    <property type="project" value="InterPro"/>
</dbReference>
<dbReference type="KEGG" id="mic:Mic7113_2142"/>
<dbReference type="InterPro" id="IPR053737">
    <property type="entry name" value="Type_II_TA_Toxin"/>
</dbReference>
<evidence type="ECO:0000259" key="1">
    <source>
        <dbReference type="PROSITE" id="PS51459"/>
    </source>
</evidence>
<name>K9WEJ8_9CYAN</name>
<dbReference type="NCBIfam" id="TIGR01550">
    <property type="entry name" value="DOC_P1"/>
    <property type="match status" value="1"/>
</dbReference>
<protein>
    <submittedName>
        <fullName evidence="2">Death-on-curing family protein</fullName>
    </submittedName>
</protein>